<feature type="domain" description="Peptidase S11 D-alanyl-D-alanine carboxypeptidase A N-terminal" evidence="1">
    <location>
        <begin position="85"/>
        <end position="276"/>
    </location>
</feature>
<evidence type="ECO:0000313" key="3">
    <source>
        <dbReference type="Proteomes" id="UP001501295"/>
    </source>
</evidence>
<sequence length="409" mass="42274">MSRTRALRPRRAARRTGWIALLALVVAVGVYLPATLLAPLPSTAAVVTSFAAPTESKLDLTFPTYGGSAVEAVGFENSLQTSGDTSPRSIASISKIVTALVVLDAKPLNGGDGPTITFSAADTALYSTYLAQDGEVAAMPTGGQLTEKQVMQVALIKSANNYAATLAFWAFGSNQGYVTAATKWLKAHGLDHTSLAEPTGLNPANQSTASDLVKLGKLAVADPDIASIVSTTSITLPYAGTIQNSNKLLGIDGVVGIKTGTLDQAGACLLFAVKEQIDGQDVTVVGAMLGGKDHPSLDVDVQKLLAGVKAGFHTVHAVAKGATYGSYSTKWGATAKLVTTKAVDKLVYGDVSVKARITTEKVHQAKAGEDVGSLTVSIGGTSEKVPLELASDLPGPDAWWRITNPSVTL</sequence>
<gene>
    <name evidence="2" type="ORF">GCM10025780_31640</name>
</gene>
<dbReference type="Pfam" id="PF00768">
    <property type="entry name" value="Peptidase_S11"/>
    <property type="match status" value="1"/>
</dbReference>
<dbReference type="Gene3D" id="3.40.710.10">
    <property type="entry name" value="DD-peptidase/beta-lactamase superfamily"/>
    <property type="match status" value="1"/>
</dbReference>
<dbReference type="SUPFAM" id="SSF56601">
    <property type="entry name" value="beta-lactamase/transpeptidase-like"/>
    <property type="match status" value="1"/>
</dbReference>
<accession>A0ABP8W8T6</accession>
<dbReference type="InterPro" id="IPR012338">
    <property type="entry name" value="Beta-lactam/transpept-like"/>
</dbReference>
<evidence type="ECO:0000259" key="1">
    <source>
        <dbReference type="Pfam" id="PF00768"/>
    </source>
</evidence>
<protein>
    <recommendedName>
        <fullName evidence="1">Peptidase S11 D-alanyl-D-alanine carboxypeptidase A N-terminal domain-containing protein</fullName>
    </recommendedName>
</protein>
<evidence type="ECO:0000313" key="2">
    <source>
        <dbReference type="EMBL" id="GAA4683588.1"/>
    </source>
</evidence>
<dbReference type="PANTHER" id="PTHR21581:SF6">
    <property type="entry name" value="TRAFFICKING PROTEIN PARTICLE COMPLEX SUBUNIT 12"/>
    <property type="match status" value="1"/>
</dbReference>
<comment type="caution">
    <text evidence="2">The sequence shown here is derived from an EMBL/GenBank/DDBJ whole genome shotgun (WGS) entry which is preliminary data.</text>
</comment>
<dbReference type="InterPro" id="IPR001967">
    <property type="entry name" value="Peptidase_S11_N"/>
</dbReference>
<organism evidence="2 3">
    <name type="scientific">Frondihabitans cladoniiphilus</name>
    <dbReference type="NCBI Taxonomy" id="715785"/>
    <lineage>
        <taxon>Bacteria</taxon>
        <taxon>Bacillati</taxon>
        <taxon>Actinomycetota</taxon>
        <taxon>Actinomycetes</taxon>
        <taxon>Micrococcales</taxon>
        <taxon>Microbacteriaceae</taxon>
        <taxon>Frondihabitans</taxon>
    </lineage>
</organism>
<keyword evidence="3" id="KW-1185">Reference proteome</keyword>
<reference evidence="3" key="1">
    <citation type="journal article" date="2019" name="Int. J. Syst. Evol. Microbiol.">
        <title>The Global Catalogue of Microorganisms (GCM) 10K type strain sequencing project: providing services to taxonomists for standard genome sequencing and annotation.</title>
        <authorList>
            <consortium name="The Broad Institute Genomics Platform"/>
            <consortium name="The Broad Institute Genome Sequencing Center for Infectious Disease"/>
            <person name="Wu L."/>
            <person name="Ma J."/>
        </authorList>
    </citation>
    <scope>NUCLEOTIDE SEQUENCE [LARGE SCALE GENOMIC DNA]</scope>
    <source>
        <strain evidence="3">JCM 18956</strain>
    </source>
</reference>
<dbReference type="RefSeq" id="WP_345376904.1">
    <property type="nucleotide sequence ID" value="NZ_BAABLM010000010.1"/>
</dbReference>
<dbReference type="PANTHER" id="PTHR21581">
    <property type="entry name" value="D-ALANYL-D-ALANINE CARBOXYPEPTIDASE"/>
    <property type="match status" value="1"/>
</dbReference>
<dbReference type="EMBL" id="BAABLM010000010">
    <property type="protein sequence ID" value="GAA4683588.1"/>
    <property type="molecule type" value="Genomic_DNA"/>
</dbReference>
<proteinExistence type="predicted"/>
<name>A0ABP8W8T6_9MICO</name>
<dbReference type="Proteomes" id="UP001501295">
    <property type="component" value="Unassembled WGS sequence"/>
</dbReference>